<protein>
    <submittedName>
        <fullName evidence="1">Uncharacterized protein</fullName>
    </submittedName>
</protein>
<dbReference type="Proteomes" id="UP000008021">
    <property type="component" value="Chromosome 7"/>
</dbReference>
<evidence type="ECO:0000313" key="2">
    <source>
        <dbReference type="Proteomes" id="UP000008021"/>
    </source>
</evidence>
<name>A0A0E0EAP0_9ORYZ</name>
<dbReference type="STRING" id="40149.A0A0E0EAP0"/>
<organism evidence="1">
    <name type="scientific">Oryza meridionalis</name>
    <dbReference type="NCBI Taxonomy" id="40149"/>
    <lineage>
        <taxon>Eukaryota</taxon>
        <taxon>Viridiplantae</taxon>
        <taxon>Streptophyta</taxon>
        <taxon>Embryophyta</taxon>
        <taxon>Tracheophyta</taxon>
        <taxon>Spermatophyta</taxon>
        <taxon>Magnoliopsida</taxon>
        <taxon>Liliopsida</taxon>
        <taxon>Poales</taxon>
        <taxon>Poaceae</taxon>
        <taxon>BOP clade</taxon>
        <taxon>Oryzoideae</taxon>
        <taxon>Oryzeae</taxon>
        <taxon>Oryzinae</taxon>
        <taxon>Oryza</taxon>
    </lineage>
</organism>
<accession>A0A0E0EAP0</accession>
<dbReference type="AlphaFoldDB" id="A0A0E0EAP0"/>
<dbReference type="Gramene" id="OMERI07G10000.1">
    <property type="protein sequence ID" value="OMERI07G10000.1"/>
    <property type="gene ID" value="OMERI07G10000"/>
</dbReference>
<proteinExistence type="predicted"/>
<evidence type="ECO:0000313" key="1">
    <source>
        <dbReference type="EnsemblPlants" id="OMERI07G10000.1"/>
    </source>
</evidence>
<sequence>MTVPDMNVHKSKLGRCTYNNNDEAWKRKCKSELVVQTANQIYGKGFIDDMNIFISNYQYNLDLMGVVREHSGDNRDCAEQVAFNPSHKKPNDQQQQSYNITQFSNSRALELRRKHAIERYASPIAEQKEDRTTYLLLTLLSTPDRQKRDVSDGYSSLLKKADRCW</sequence>
<keyword evidence="2" id="KW-1185">Reference proteome</keyword>
<reference evidence="1" key="2">
    <citation type="submission" date="2018-05" db="EMBL/GenBank/DDBJ databases">
        <title>OmerRS3 (Oryza meridionalis Reference Sequence Version 3).</title>
        <authorList>
            <person name="Zhang J."/>
            <person name="Kudrna D."/>
            <person name="Lee S."/>
            <person name="Talag J."/>
            <person name="Welchert J."/>
            <person name="Wing R.A."/>
        </authorList>
    </citation>
    <scope>NUCLEOTIDE SEQUENCE [LARGE SCALE GENOMIC DNA]</scope>
    <source>
        <strain evidence="1">cv. OR44</strain>
    </source>
</reference>
<dbReference type="EnsemblPlants" id="OMERI07G10000.1">
    <property type="protein sequence ID" value="OMERI07G10000.1"/>
    <property type="gene ID" value="OMERI07G10000"/>
</dbReference>
<reference evidence="1" key="1">
    <citation type="submission" date="2015-04" db="UniProtKB">
        <authorList>
            <consortium name="EnsemblPlants"/>
        </authorList>
    </citation>
    <scope>IDENTIFICATION</scope>
</reference>